<evidence type="ECO:0000313" key="3">
    <source>
        <dbReference type="EMBL" id="RMW57652.1"/>
    </source>
</evidence>
<proteinExistence type="predicted"/>
<dbReference type="AlphaFoldDB" id="A0AB37RNC5"/>
<keyword evidence="2" id="KW-0472">Membrane</keyword>
<feature type="transmembrane region" description="Helical" evidence="2">
    <location>
        <begin position="187"/>
        <end position="208"/>
    </location>
</feature>
<evidence type="ECO:0000256" key="2">
    <source>
        <dbReference type="SAM" id="Phobius"/>
    </source>
</evidence>
<keyword evidence="2" id="KW-1133">Transmembrane helix</keyword>
<protein>
    <submittedName>
        <fullName evidence="3">MobB</fullName>
    </submittedName>
</protein>
<dbReference type="EMBL" id="RDCL01000001">
    <property type="protein sequence ID" value="RMW57652.1"/>
    <property type="molecule type" value="Genomic_DNA"/>
</dbReference>
<dbReference type="Proteomes" id="UP000281061">
    <property type="component" value="Unassembled WGS sequence"/>
</dbReference>
<dbReference type="RefSeq" id="WP_054397071.1">
    <property type="nucleotide sequence ID" value="NZ_RDCH01000020.1"/>
</dbReference>
<evidence type="ECO:0000256" key="1">
    <source>
        <dbReference type="SAM" id="Coils"/>
    </source>
</evidence>
<gene>
    <name evidence="3" type="ORF">D6U17_00010</name>
</gene>
<name>A0AB37RNC5_LACPE</name>
<comment type="caution">
    <text evidence="3">The sequence shown here is derived from an EMBL/GenBank/DDBJ whole genome shotgun (WGS) entry which is preliminary data.</text>
</comment>
<keyword evidence="2" id="KW-0812">Transmembrane</keyword>
<feature type="transmembrane region" description="Helical" evidence="2">
    <location>
        <begin position="132"/>
        <end position="157"/>
    </location>
</feature>
<accession>A0AB37RNC5</accession>
<evidence type="ECO:0000313" key="4">
    <source>
        <dbReference type="Proteomes" id="UP000281061"/>
    </source>
</evidence>
<feature type="coiled-coil region" evidence="1">
    <location>
        <begin position="99"/>
        <end position="126"/>
    </location>
</feature>
<reference evidence="3 4" key="1">
    <citation type="submission" date="2018-10" db="EMBL/GenBank/DDBJ databases">
        <title>Genome sequences of five Lactobacillus pentosus strains isolated from brines of traditionally fermented spanish-style green table olives and differences between them.</title>
        <authorList>
            <person name="Jimenez Diaz R."/>
        </authorList>
    </citation>
    <scope>NUCLEOTIDE SEQUENCE [LARGE SCALE GENOMIC DNA]</scope>
    <source>
        <strain evidence="3 4">IG8</strain>
    </source>
</reference>
<keyword evidence="1" id="KW-0175">Coiled coil</keyword>
<sequence length="230" mass="26234">MTENEQALVQLLKAYDNGEIDFTKVPAIQAIIRQEVARQVAQAVNPAQIKAQASQQLKDDRTSYASQVNKILHDQETRLQKQAQQLDVEGVKRQVLTEIDRRSKAVKEAQDELDDEREMLEERQKKQFWQKLIPNLAGGVVALFDAVMILLLLKIFFWDGLWHGMGLDRLTDFVLTLAKSHPFGGSVLGLILMVLIAGAIVASFWAMVKAVEVLTSWNADKLMFWRRDRY</sequence>
<organism evidence="3 4">
    <name type="scientific">Lactiplantibacillus pentosus</name>
    <name type="common">Lactobacillus pentosus</name>
    <dbReference type="NCBI Taxonomy" id="1589"/>
    <lineage>
        <taxon>Bacteria</taxon>
        <taxon>Bacillati</taxon>
        <taxon>Bacillota</taxon>
        <taxon>Bacilli</taxon>
        <taxon>Lactobacillales</taxon>
        <taxon>Lactobacillaceae</taxon>
        <taxon>Lactiplantibacillus</taxon>
    </lineage>
</organism>